<keyword evidence="2" id="KW-0945">Host-virus interaction</keyword>
<proteinExistence type="predicted"/>
<dbReference type="GO" id="GO:0019062">
    <property type="term" value="P:virion attachment to host cell"/>
    <property type="evidence" value="ECO:0007669"/>
    <property type="project" value="InterPro"/>
</dbReference>
<dbReference type="InterPro" id="IPR005068">
    <property type="entry name" value="Phage_lambda_Stf-r2"/>
</dbReference>
<dbReference type="PANTHER" id="PTHR35191:SF1">
    <property type="entry name" value="PROPHAGE SIDE TAIL FIBER PROTEIN HOMOLOG STFQ-RELATED"/>
    <property type="match status" value="1"/>
</dbReference>
<dbReference type="Gene3D" id="3.90.1340.10">
    <property type="entry name" value="Phage tail collar domain"/>
    <property type="match status" value="1"/>
</dbReference>
<dbReference type="PANTHER" id="PTHR35191">
    <property type="entry name" value="PROPHAGE SIDE TAIL FIBER PROTEIN HOMOLOG STFQ-RELATED"/>
    <property type="match status" value="1"/>
</dbReference>
<feature type="domain" description="Phage tail collar" evidence="3">
    <location>
        <begin position="389"/>
        <end position="436"/>
    </location>
</feature>
<comment type="subcellular location">
    <subcellularLocation>
        <location evidence="1">Virion</location>
    </subcellularLocation>
</comment>
<comment type="caution">
    <text evidence="5">The sequence shown here is derived from an EMBL/GenBank/DDBJ whole genome shotgun (WGS) entry which is preliminary data.</text>
</comment>
<evidence type="ECO:0000313" key="5">
    <source>
        <dbReference type="EMBL" id="TSJ97436.1"/>
    </source>
</evidence>
<gene>
    <name evidence="5" type="ORF">FPQ15_12100</name>
</gene>
<name>A0A556S8H0_9GAMM</name>
<dbReference type="SUPFAM" id="SSF88874">
    <property type="entry name" value="Receptor-binding domain of short tail fibre protein gp12"/>
    <property type="match status" value="1"/>
</dbReference>
<dbReference type="Proteomes" id="UP000319483">
    <property type="component" value="Unassembled WGS sequence"/>
</dbReference>
<feature type="domain" description="Phage tail fibre protein N-terminal" evidence="4">
    <location>
        <begin position="1"/>
        <end position="149"/>
    </location>
</feature>
<evidence type="ECO:0000259" key="4">
    <source>
        <dbReference type="Pfam" id="PF12571"/>
    </source>
</evidence>
<dbReference type="InterPro" id="IPR011083">
    <property type="entry name" value="Phage_tail_collar_dom"/>
</dbReference>
<dbReference type="GO" id="GO:0046718">
    <property type="term" value="P:symbiont entry into host cell"/>
    <property type="evidence" value="ECO:0007669"/>
    <property type="project" value="InterPro"/>
</dbReference>
<dbReference type="InterPro" id="IPR022225">
    <property type="entry name" value="Phage_tail_fibre_N"/>
</dbReference>
<reference evidence="5 6" key="1">
    <citation type="submission" date="2019-07" db="EMBL/GenBank/DDBJ databases">
        <title>Gilliamella genomes.</title>
        <authorList>
            <person name="Zheng H."/>
        </authorList>
    </citation>
    <scope>NUCLEOTIDE SEQUENCE [LARGE SCALE GENOMIC DNA]</scope>
    <source>
        <strain evidence="5 6">W8127</strain>
    </source>
</reference>
<organism evidence="5 6">
    <name type="scientific">Gilliamella apicola</name>
    <dbReference type="NCBI Taxonomy" id="1196095"/>
    <lineage>
        <taxon>Bacteria</taxon>
        <taxon>Pseudomonadati</taxon>
        <taxon>Pseudomonadota</taxon>
        <taxon>Gammaproteobacteria</taxon>
        <taxon>Orbales</taxon>
        <taxon>Orbaceae</taxon>
        <taxon>Gilliamella</taxon>
    </lineage>
</organism>
<dbReference type="Pfam" id="PF12571">
    <property type="entry name" value="Phage_tail_fib"/>
    <property type="match status" value="1"/>
</dbReference>
<dbReference type="EMBL" id="VMHM01000017">
    <property type="protein sequence ID" value="TSJ97436.1"/>
    <property type="molecule type" value="Genomic_DNA"/>
</dbReference>
<sequence length="518" mass="57066">MNQIYYTILTKRGAALLANATALGVPLKITQMAVGDGNGKIPKPDESQTKLVHEVRRAAINTLFVDKENPNQIIAEQVIPESDGGWFIHEIGLFDDKGNLIAVGNCPATYKPKLAEGSGRTQVIRMVIIVDNTQSIQLKIDPAVVLATREYVDDLITAKMTIHEKSINHPNATTKSKGFVQLNSAINSNIENQAATPLAVKKAYDLANGALKKSGDTMSGQLILSELGIKHRYSDSENVMVSRTSGDDYAHVFYDANKKQWKSKLVYNSTKNSWSFQSIDDVVINGKSVLKTGDYGIGSLTGAPTSNPNDRLPSGWYATQTSDFPDLSRNDSATLAVYGSSHKNFYVEQLFVVASKTPKIFNRCATIDGKQQWYETITTSNINNYIPVGIPQPWPSNNLPSGWLECNGSAFDKNQFPKLAAVYPSGKLPDLRGEFIRGWDNARGADPNRVILSYQDCMIQSHNHSTEIGYYHEDGVGNPWGSGNSKRLEGNYLFTTELAGGRETRPRNIAFMYIVKAE</sequence>
<accession>A0A556S8H0</accession>
<dbReference type="InterPro" id="IPR037053">
    <property type="entry name" value="Phage_tail_collar_dom_sf"/>
</dbReference>
<dbReference type="Pfam" id="PF03406">
    <property type="entry name" value="Phage_fiber_2"/>
    <property type="match status" value="1"/>
</dbReference>
<dbReference type="Pfam" id="PF07484">
    <property type="entry name" value="Collar"/>
    <property type="match status" value="1"/>
</dbReference>
<dbReference type="RefSeq" id="WP_144092998.1">
    <property type="nucleotide sequence ID" value="NZ_VMHM01000017.1"/>
</dbReference>
<dbReference type="InterPro" id="IPR051934">
    <property type="entry name" value="Phage_Tail_Fiber_Structural"/>
</dbReference>
<protein>
    <submittedName>
        <fullName evidence="5">Phage tail protein</fullName>
    </submittedName>
</protein>
<dbReference type="AlphaFoldDB" id="A0A556S8H0"/>
<evidence type="ECO:0000256" key="2">
    <source>
        <dbReference type="ARBA" id="ARBA00022581"/>
    </source>
</evidence>
<evidence type="ECO:0000256" key="1">
    <source>
        <dbReference type="ARBA" id="ARBA00004328"/>
    </source>
</evidence>
<evidence type="ECO:0000313" key="6">
    <source>
        <dbReference type="Proteomes" id="UP000319483"/>
    </source>
</evidence>
<evidence type="ECO:0000259" key="3">
    <source>
        <dbReference type="Pfam" id="PF07484"/>
    </source>
</evidence>